<accession>D3DID4</accession>
<proteinExistence type="inferred from homology"/>
<gene>
    <name evidence="3" type="ordered locus">HTH_1129</name>
</gene>
<evidence type="ECO:0000256" key="2">
    <source>
        <dbReference type="ARBA" id="ARBA00044954"/>
    </source>
</evidence>
<comment type="similarity">
    <text evidence="2">Belongs to the UPF0437 family.</text>
</comment>
<dbReference type="Gene3D" id="1.10.287.660">
    <property type="entry name" value="Helix hairpin bin"/>
    <property type="match status" value="1"/>
</dbReference>
<dbReference type="Proteomes" id="UP000002574">
    <property type="component" value="Chromosome"/>
</dbReference>
<dbReference type="InterPro" id="IPR029012">
    <property type="entry name" value="Helix_hairpin_bin_sf"/>
</dbReference>
<reference evidence="3 4" key="1">
    <citation type="journal article" date="2010" name="J. Bacteriol.">
        <title>Complete genome sequence of the thermophilic, obligately chemolithoautotrophic hydrogen-oxidizing bacterium Hydrogenobacter thermophilus TK-6.</title>
        <authorList>
            <person name="Arai H."/>
            <person name="Kanbe H."/>
            <person name="Ishii M."/>
            <person name="Igarashi Y."/>
        </authorList>
    </citation>
    <scope>NUCLEOTIDE SEQUENCE [LARGE SCALE GENOMIC DNA]</scope>
    <source>
        <strain evidence="4">DSM 6534 / IAM 12695 / TK-6 [Tokyo]</strain>
    </source>
</reference>
<name>D3DID4_HYDTT</name>
<protein>
    <submittedName>
        <fullName evidence="3">Uncharacterized protein</fullName>
    </submittedName>
</protein>
<keyword evidence="4" id="KW-1185">Reference proteome</keyword>
<dbReference type="eggNOG" id="COG5420">
    <property type="taxonomic scope" value="Bacteria"/>
</dbReference>
<keyword evidence="1" id="KW-0535">Nitrogen fixation</keyword>
<dbReference type="STRING" id="608538.HTH_1129"/>
<organism evidence="3 4">
    <name type="scientific">Hydrogenobacter thermophilus (strain DSM 6534 / IAM 12695 / TK-6)</name>
    <dbReference type="NCBI Taxonomy" id="608538"/>
    <lineage>
        <taxon>Bacteria</taxon>
        <taxon>Pseudomonadati</taxon>
        <taxon>Aquificota</taxon>
        <taxon>Aquificia</taxon>
        <taxon>Aquificales</taxon>
        <taxon>Aquificaceae</taxon>
        <taxon>Hydrogenobacter</taxon>
    </lineage>
</organism>
<sequence>MKRRLNMCDQRILMEKSCAGACKEGADVSIQMSICHPEEERLRSMSLEELKEEVKKLRMLAVKSATTLHDLAEEGLPHRWEEIPKVAQDVYEVHRLYHKAKKILEERSKT</sequence>
<dbReference type="KEGG" id="hth:HTH_1129"/>
<evidence type="ECO:0000256" key="1">
    <source>
        <dbReference type="ARBA" id="ARBA00023231"/>
    </source>
</evidence>
<dbReference type="AlphaFoldDB" id="D3DID4"/>
<evidence type="ECO:0000313" key="3">
    <source>
        <dbReference type="EMBL" id="BAI69586.1"/>
    </source>
</evidence>
<dbReference type="Pfam" id="PF05082">
    <property type="entry name" value="Rop-like"/>
    <property type="match status" value="1"/>
</dbReference>
<dbReference type="InterPro" id="IPR007774">
    <property type="entry name" value="Put_N_fixation"/>
</dbReference>
<evidence type="ECO:0000313" key="4">
    <source>
        <dbReference type="Proteomes" id="UP000002574"/>
    </source>
</evidence>
<dbReference type="EMBL" id="AP011112">
    <property type="protein sequence ID" value="BAI69586.1"/>
    <property type="molecule type" value="Genomic_DNA"/>
</dbReference>